<dbReference type="Proteomes" id="UP000005387">
    <property type="component" value="Unassembled WGS sequence"/>
</dbReference>
<gene>
    <name evidence="1" type="ORF">PaecuDRAFT_3030</name>
</gene>
<name>E0IBJ1_9BACL</name>
<evidence type="ECO:0000313" key="1">
    <source>
        <dbReference type="EMBL" id="EFM10071.1"/>
    </source>
</evidence>
<dbReference type="EMBL" id="AEDD01000008">
    <property type="protein sequence ID" value="EFM10071.1"/>
    <property type="molecule type" value="Genomic_DNA"/>
</dbReference>
<evidence type="ECO:0000313" key="2">
    <source>
        <dbReference type="Proteomes" id="UP000005387"/>
    </source>
</evidence>
<protein>
    <recommendedName>
        <fullName evidence="3">Cyclic lactone autoinducer peptide</fullName>
    </recommendedName>
</protein>
<proteinExistence type="predicted"/>
<dbReference type="OrthoDB" id="2655757at2"/>
<accession>E0IBJ1</accession>
<sequence>MRVMAAKLANKVLTSVAKKLVKTNCMFICHRSEAPEELFHQ</sequence>
<evidence type="ECO:0008006" key="3">
    <source>
        <dbReference type="Google" id="ProtNLM"/>
    </source>
</evidence>
<dbReference type="AlphaFoldDB" id="E0IBJ1"/>
<dbReference type="NCBIfam" id="TIGR04223">
    <property type="entry name" value="quorum_AgrD"/>
    <property type="match status" value="1"/>
</dbReference>
<dbReference type="InterPro" id="IPR009229">
    <property type="entry name" value="AgrD"/>
</dbReference>
<organism evidence="1 2">
    <name type="scientific">Paenibacillus curdlanolyticus YK9</name>
    <dbReference type="NCBI Taxonomy" id="717606"/>
    <lineage>
        <taxon>Bacteria</taxon>
        <taxon>Bacillati</taxon>
        <taxon>Bacillota</taxon>
        <taxon>Bacilli</taxon>
        <taxon>Bacillales</taxon>
        <taxon>Paenibacillaceae</taxon>
        <taxon>Paenibacillus</taxon>
    </lineage>
</organism>
<keyword evidence="2" id="KW-1185">Reference proteome</keyword>
<reference evidence="1 2" key="1">
    <citation type="submission" date="2010-07" db="EMBL/GenBank/DDBJ databases">
        <title>The draft genome of Paenibacillus curdlanolyticus YK9.</title>
        <authorList>
            <consortium name="US DOE Joint Genome Institute (JGI-PGF)"/>
            <person name="Lucas S."/>
            <person name="Copeland A."/>
            <person name="Lapidus A."/>
            <person name="Cheng J.-F."/>
            <person name="Bruce D."/>
            <person name="Goodwin L."/>
            <person name="Pitluck S."/>
            <person name="Land M.L."/>
            <person name="Hauser L."/>
            <person name="Chang Y.-J."/>
            <person name="Jeffries C."/>
            <person name="Anderson I.J."/>
            <person name="Johnson E."/>
            <person name="Loganathan U."/>
            <person name="Mulhopadhyay B."/>
            <person name="Kyrpides N."/>
            <person name="Woyke T.J."/>
        </authorList>
    </citation>
    <scope>NUCLEOTIDE SEQUENCE [LARGE SCALE GENOMIC DNA]</scope>
    <source>
        <strain evidence="1 2">YK9</strain>
    </source>
</reference>